<evidence type="ECO:0000256" key="1">
    <source>
        <dbReference type="ARBA" id="ARBA00006153"/>
    </source>
</evidence>
<name>A0A3M7L6A7_AUXPR</name>
<dbReference type="InterPro" id="IPR014710">
    <property type="entry name" value="RmlC-like_jellyroll"/>
</dbReference>
<evidence type="ECO:0000256" key="8">
    <source>
        <dbReference type="ARBA" id="ARBA00022992"/>
    </source>
</evidence>
<comment type="caution">
    <text evidence="12">The sequence shown here is derived from an EMBL/GenBank/DDBJ whole genome shotgun (WGS) entry which is preliminary data.</text>
</comment>
<accession>A0A3M7L6A7</accession>
<comment type="similarity">
    <text evidence="1">Belongs to the peptidase M20 family.</text>
</comment>
<dbReference type="PANTHER" id="PTHR11014:SF62">
    <property type="entry name" value="IAA-AMINO ACID HYDROLASE ILR1-LIKE 6"/>
    <property type="match status" value="1"/>
</dbReference>
<dbReference type="InterPro" id="IPR002933">
    <property type="entry name" value="Peptidase_M20"/>
</dbReference>
<keyword evidence="8" id="KW-0142">cGMP-binding</keyword>
<evidence type="ECO:0000256" key="7">
    <source>
        <dbReference type="ARBA" id="ARBA00022840"/>
    </source>
</evidence>
<keyword evidence="7 9" id="KW-0067">ATP-binding</keyword>
<keyword evidence="5" id="KW-0418">Kinase</keyword>
<dbReference type="Gene3D" id="3.30.200.20">
    <property type="entry name" value="Phosphorylase Kinase, domain 1"/>
    <property type="match status" value="1"/>
</dbReference>
<dbReference type="GO" id="GO:0016787">
    <property type="term" value="F:hydrolase activity"/>
    <property type="evidence" value="ECO:0007669"/>
    <property type="project" value="UniProtKB-KW"/>
</dbReference>
<dbReference type="InterPro" id="IPR036264">
    <property type="entry name" value="Bact_exopeptidase_dim_dom"/>
</dbReference>
<dbReference type="GO" id="GO:0004672">
    <property type="term" value="F:protein kinase activity"/>
    <property type="evidence" value="ECO:0007669"/>
    <property type="project" value="InterPro"/>
</dbReference>
<dbReference type="Gene3D" id="1.10.510.10">
    <property type="entry name" value="Transferase(Phosphotransferase) domain 1"/>
    <property type="match status" value="1"/>
</dbReference>
<dbReference type="InterPro" id="IPR018490">
    <property type="entry name" value="cNMP-bd_dom_sf"/>
</dbReference>
<dbReference type="SUPFAM" id="SSF53187">
    <property type="entry name" value="Zn-dependent exopeptidases"/>
    <property type="match status" value="1"/>
</dbReference>
<dbReference type="EMBL" id="QOKY01000126">
    <property type="protein sequence ID" value="RMZ57575.1"/>
    <property type="molecule type" value="Genomic_DNA"/>
</dbReference>
<dbReference type="Pfam" id="PF00069">
    <property type="entry name" value="Pkinase"/>
    <property type="match status" value="1"/>
</dbReference>
<dbReference type="Pfam" id="PF01546">
    <property type="entry name" value="Peptidase_M20"/>
    <property type="match status" value="1"/>
</dbReference>
<dbReference type="GO" id="GO:0005524">
    <property type="term" value="F:ATP binding"/>
    <property type="evidence" value="ECO:0007669"/>
    <property type="project" value="UniProtKB-UniRule"/>
</dbReference>
<protein>
    <recommendedName>
        <fullName evidence="11">Protein kinase domain-containing protein</fullName>
    </recommendedName>
</protein>
<keyword evidence="3" id="KW-0808">Transferase</keyword>
<dbReference type="Pfam" id="PF07687">
    <property type="entry name" value="M20_dimer"/>
    <property type="match status" value="1"/>
</dbReference>
<reference evidence="13" key="1">
    <citation type="journal article" date="2018" name="Algal Res.">
        <title>Characterization of plant carbon substrate utilization by Auxenochlorella protothecoides.</title>
        <authorList>
            <person name="Vogler B.W."/>
            <person name="Starkenburg S.R."/>
            <person name="Sudasinghe N."/>
            <person name="Schambach J.Y."/>
            <person name="Rollin J.A."/>
            <person name="Pattathil S."/>
            <person name="Barry A.N."/>
        </authorList>
    </citation>
    <scope>NUCLEOTIDE SEQUENCE [LARGE SCALE GENOMIC DNA]</scope>
    <source>
        <strain evidence="13">UTEX 25</strain>
    </source>
</reference>
<dbReference type="SMART" id="SM00220">
    <property type="entry name" value="S_TKc"/>
    <property type="match status" value="1"/>
</dbReference>
<evidence type="ECO:0000256" key="3">
    <source>
        <dbReference type="ARBA" id="ARBA00022679"/>
    </source>
</evidence>
<dbReference type="GO" id="GO:0030553">
    <property type="term" value="F:cGMP binding"/>
    <property type="evidence" value="ECO:0007669"/>
    <property type="project" value="UniProtKB-KW"/>
</dbReference>
<dbReference type="Gene3D" id="3.30.70.360">
    <property type="match status" value="1"/>
</dbReference>
<organism evidence="12 13">
    <name type="scientific">Auxenochlorella protothecoides</name>
    <name type="common">Green microalga</name>
    <name type="synonym">Chlorella protothecoides</name>
    <dbReference type="NCBI Taxonomy" id="3075"/>
    <lineage>
        <taxon>Eukaryota</taxon>
        <taxon>Viridiplantae</taxon>
        <taxon>Chlorophyta</taxon>
        <taxon>core chlorophytes</taxon>
        <taxon>Trebouxiophyceae</taxon>
        <taxon>Chlorellales</taxon>
        <taxon>Chlorellaceae</taxon>
        <taxon>Auxenochlorella</taxon>
    </lineage>
</organism>
<dbReference type="InterPro" id="IPR011650">
    <property type="entry name" value="Peptidase_M20_dimer"/>
</dbReference>
<feature type="region of interest" description="Disordered" evidence="10">
    <location>
        <begin position="610"/>
        <end position="737"/>
    </location>
</feature>
<proteinExistence type="inferred from homology"/>
<dbReference type="SUPFAM" id="SSF55031">
    <property type="entry name" value="Bacterial exopeptidase dimerisation domain"/>
    <property type="match status" value="1"/>
</dbReference>
<gene>
    <name evidence="12" type="ORF">APUTEX25_001775</name>
</gene>
<evidence type="ECO:0000313" key="13">
    <source>
        <dbReference type="Proteomes" id="UP000279271"/>
    </source>
</evidence>
<feature type="region of interest" description="Disordered" evidence="10">
    <location>
        <begin position="33"/>
        <end position="75"/>
    </location>
</feature>
<dbReference type="PROSITE" id="PS00108">
    <property type="entry name" value="PROTEIN_KINASE_ST"/>
    <property type="match status" value="1"/>
</dbReference>
<evidence type="ECO:0000256" key="9">
    <source>
        <dbReference type="PROSITE-ProRule" id="PRU10141"/>
    </source>
</evidence>
<feature type="compositionally biased region" description="Polar residues" evidence="10">
    <location>
        <begin position="611"/>
        <end position="621"/>
    </location>
</feature>
<evidence type="ECO:0000256" key="6">
    <source>
        <dbReference type="ARBA" id="ARBA00022801"/>
    </source>
</evidence>
<feature type="domain" description="Protein kinase" evidence="11">
    <location>
        <begin position="111"/>
        <end position="422"/>
    </location>
</feature>
<dbReference type="PROSITE" id="PS50011">
    <property type="entry name" value="PROTEIN_KINASE_DOM"/>
    <property type="match status" value="1"/>
</dbReference>
<dbReference type="SUPFAM" id="SSF56112">
    <property type="entry name" value="Protein kinase-like (PK-like)"/>
    <property type="match status" value="1"/>
</dbReference>
<dbReference type="InterPro" id="IPR000719">
    <property type="entry name" value="Prot_kinase_dom"/>
</dbReference>
<keyword evidence="6" id="KW-0378">Hydrolase</keyword>
<dbReference type="Proteomes" id="UP000279271">
    <property type="component" value="Unassembled WGS sequence"/>
</dbReference>
<sequence length="1440" mass="152835">MGCACSKNENAGPRNLPTFARVSIFKSLAEAGDATMPSQRKLEASSSDDSLAPMGQEGVEGQSPPPPPRQEDSPVLLTGDSEALLAKSRGIKHTFRLRVGVLEGATFLNQYIVVDTLGRGSYGRVKLCLSTQDDELYAIKVVNRALVKAASKASRLGTGAAGSGRGVGLLARRGSGVSAVAASPPPAGADLSRSSPEADADADDFGGDTLGPLRREIDVMRRLRHPNLVRLHEVIEDGASGKVLMVMEYAAAGQLLAKGQLSPERRMPEVIAQYYFRQMAAGMAFLHANHVVHGDMKPDNVLLSGDSTVKIADFGQAHFFRKRDTFNRTLGTPAFLAPEVCAGETYRGRQADMWALGISLYLFIYGESETVLDLYDQIAGGSVPYPEHVPVSMELQDLFRRILNPDPAARLTAEEMMEHAWVKGDFWASLLSSFQLADGTWAAPPEVHASMRAEDVAAIVFPSPSPQGASPVAGTSPRSGVSGLQRLPHWEDGLRTLEDEGPDMSAASLEDATQMPGPDASAVPVEASSSMATRPSAGLHAAGPGRTQPMAILLPRRRSVAWDASCEDGAGLGAFAFTPGTARGEGMASSGMFRRSVVLQPAQAQLPCPSPFQSARLSTLSPSPPFLGQAPASPGPGWSRGGLARHEEEEGAPSSDPRSRRRPLAHTRSMSVDGGEAGPEPHPARSLRRSSSRALTAGSSGRERRTQSLRGPSPGAESASSSAAEGSSPRGSRPSSRLANLARLSHRLASAVRGVQDIEVLHVAAGENLGTSDNMTSVLYIESGELEISWEARLPFSLSAVLGHALRTNESFSLDHGLSGPMDSTTIDMDIEQLQTDARSMTLTGTVREAAERAALLLRSAAVPGAMDDLLVTRRGPRQFIGALGMLDPAFYHDRWKASAVALTPVTLVHLTAWGLERFLEQNPLVQVHLRASIALTQAEVIKLESLEKIAECMHTTRQRTVERRLDAEGPKPNEKADSKIEEVAGTAPANVEHDAMLDRFAPGALWAMSTSTACVFVLLLCILPMHLTAASEFSFLEQAREDINWLVFTRRALHRIPELLYDLPLTSAAVRGYLDELGIPHTPAAGSGVVGMIGTGGPPFVALRADMDALPIIEASGVDFASEHPGAMHACGHDAHMTMLLGAARLLKAVEHRLPGTVRLVFQPAEEGGAGGERMVQEGVFQDVGAAFGFHVWPSLPSGGVYSRPGFFMAGAIRFELVVRGRGGHAAIPELLADPVVASAAIITALQTLVSRETSPFDSAVLSIPKLVAGRGRAQAHNVVPDSVFLGGVVRATSDAAMQRLRARVAEVVAAVAAAHGCVAELDWAEDATPYYPPTINDPALHAFADGVATGLLGAGAVGEYEGTMAAEDFSFIARAVPATFMFLGIRNETLGSVHGLHTDQFMMDESVLPVGAALHASLARKWLEREAAATAPPVQDEL</sequence>
<dbReference type="InterPro" id="IPR008271">
    <property type="entry name" value="Ser/Thr_kinase_AS"/>
</dbReference>
<keyword evidence="4 9" id="KW-0547">Nucleotide-binding</keyword>
<dbReference type="SUPFAM" id="SSF51206">
    <property type="entry name" value="cAMP-binding domain-like"/>
    <property type="match status" value="1"/>
</dbReference>
<feature type="region of interest" description="Disordered" evidence="10">
    <location>
        <begin position="463"/>
        <end position="487"/>
    </location>
</feature>
<dbReference type="NCBIfam" id="TIGR01891">
    <property type="entry name" value="amidohydrolases"/>
    <property type="match status" value="1"/>
</dbReference>
<dbReference type="CDD" id="cd14008">
    <property type="entry name" value="STKc_LKB1_CaMKK"/>
    <property type="match status" value="1"/>
</dbReference>
<keyword evidence="2" id="KW-0140">cGMP</keyword>
<dbReference type="Gene3D" id="3.40.630.10">
    <property type="entry name" value="Zn peptidases"/>
    <property type="match status" value="1"/>
</dbReference>
<evidence type="ECO:0000256" key="4">
    <source>
        <dbReference type="ARBA" id="ARBA00022741"/>
    </source>
</evidence>
<dbReference type="InterPro" id="IPR017441">
    <property type="entry name" value="Protein_kinase_ATP_BS"/>
</dbReference>
<dbReference type="InterPro" id="IPR017439">
    <property type="entry name" value="Amidohydrolase"/>
</dbReference>
<evidence type="ECO:0000256" key="10">
    <source>
        <dbReference type="SAM" id="MobiDB-lite"/>
    </source>
</evidence>
<dbReference type="Gene3D" id="2.60.120.10">
    <property type="entry name" value="Jelly Rolls"/>
    <property type="match status" value="1"/>
</dbReference>
<feature type="compositionally biased region" description="Low complexity" evidence="10">
    <location>
        <begin position="710"/>
        <end position="737"/>
    </location>
</feature>
<evidence type="ECO:0000256" key="2">
    <source>
        <dbReference type="ARBA" id="ARBA00022535"/>
    </source>
</evidence>
<evidence type="ECO:0000259" key="11">
    <source>
        <dbReference type="PROSITE" id="PS50011"/>
    </source>
</evidence>
<dbReference type="FunFam" id="3.30.70.360:FF:000001">
    <property type="entry name" value="N-acetyldiaminopimelate deacetylase"/>
    <property type="match status" value="1"/>
</dbReference>
<evidence type="ECO:0000256" key="5">
    <source>
        <dbReference type="ARBA" id="ARBA00022777"/>
    </source>
</evidence>
<dbReference type="InterPro" id="IPR011009">
    <property type="entry name" value="Kinase-like_dom_sf"/>
</dbReference>
<dbReference type="PANTHER" id="PTHR11014">
    <property type="entry name" value="PEPTIDASE M20 FAMILY MEMBER"/>
    <property type="match status" value="1"/>
</dbReference>
<feature type="region of interest" description="Disordered" evidence="10">
    <location>
        <begin position="178"/>
        <end position="206"/>
    </location>
</feature>
<dbReference type="PROSITE" id="PS00107">
    <property type="entry name" value="PROTEIN_KINASE_ATP"/>
    <property type="match status" value="1"/>
</dbReference>
<feature type="binding site" evidence="9">
    <location>
        <position position="140"/>
    </location>
    <ligand>
        <name>ATP</name>
        <dbReference type="ChEBI" id="CHEBI:30616"/>
    </ligand>
</feature>
<evidence type="ECO:0000313" key="12">
    <source>
        <dbReference type="EMBL" id="RMZ57575.1"/>
    </source>
</evidence>